<comment type="caution">
    <text evidence="2">The sequence shown here is derived from an EMBL/GenBank/DDBJ whole genome shotgun (WGS) entry which is preliminary data.</text>
</comment>
<protein>
    <recommendedName>
        <fullName evidence="4">Photosynthesis system II assembly factor Ycf48/Hcf136-like domain-containing protein</fullName>
    </recommendedName>
</protein>
<organism evidence="2 3">
    <name type="scientific">Streptosporangium becharense</name>
    <dbReference type="NCBI Taxonomy" id="1816182"/>
    <lineage>
        <taxon>Bacteria</taxon>
        <taxon>Bacillati</taxon>
        <taxon>Actinomycetota</taxon>
        <taxon>Actinomycetes</taxon>
        <taxon>Streptosporangiales</taxon>
        <taxon>Streptosporangiaceae</taxon>
        <taxon>Streptosporangium</taxon>
    </lineage>
</organism>
<gene>
    <name evidence="2" type="ORF">F4562_000173</name>
</gene>
<name>A0A7W9IB25_9ACTN</name>
<dbReference type="Proteomes" id="UP000540685">
    <property type="component" value="Unassembled WGS sequence"/>
</dbReference>
<dbReference type="AlphaFoldDB" id="A0A7W9IB25"/>
<keyword evidence="3" id="KW-1185">Reference proteome</keyword>
<evidence type="ECO:0000313" key="2">
    <source>
        <dbReference type="EMBL" id="MBB5817111.1"/>
    </source>
</evidence>
<dbReference type="EMBL" id="JACHMP010000001">
    <property type="protein sequence ID" value="MBB5817111.1"/>
    <property type="molecule type" value="Genomic_DNA"/>
</dbReference>
<evidence type="ECO:0008006" key="4">
    <source>
        <dbReference type="Google" id="ProtNLM"/>
    </source>
</evidence>
<feature type="region of interest" description="Disordered" evidence="1">
    <location>
        <begin position="17"/>
        <end position="36"/>
    </location>
</feature>
<accession>A0A7W9IB25</accession>
<evidence type="ECO:0000256" key="1">
    <source>
        <dbReference type="SAM" id="MobiDB-lite"/>
    </source>
</evidence>
<dbReference type="RefSeq" id="WP_184546121.1">
    <property type="nucleotide sequence ID" value="NZ_JACHMP010000001.1"/>
</dbReference>
<evidence type="ECO:0000313" key="3">
    <source>
        <dbReference type="Proteomes" id="UP000540685"/>
    </source>
</evidence>
<reference evidence="2 3" key="1">
    <citation type="submission" date="2020-08" db="EMBL/GenBank/DDBJ databases">
        <title>Sequencing the genomes of 1000 actinobacteria strains.</title>
        <authorList>
            <person name="Klenk H.-P."/>
        </authorList>
    </citation>
    <scope>NUCLEOTIDE SEQUENCE [LARGE SCALE GENOMIC DNA]</scope>
    <source>
        <strain evidence="2 3">DSM 46887</strain>
    </source>
</reference>
<proteinExistence type="predicted"/>
<sequence>MALTVALVCGACVTPAPERPQAAPTATPTTSAPAAAPSVVPLARPSAAPVVAAETDCSEPPRTTDQFRATTVPTTWKLVGEGDSKGALADGVIAADGSLWALNHLSPSYEQSKVKRLPVRWSGTEWKTVPLPQGMTAVEALAVGTDGVLWAVGPASGQRTVGLWKNETWQRVDLAVQRPDGAAGGWVSYGTTAVRRDGDTWTRVKLPTEQADEAPENVRYSMTETGGEVWALPFEGSTAVRIRDGVPGQVRFDVRIDTTGAIHDSQEGAFYPQAVAVTGKDEFWVLGFGAFGTHDKADNEDTDAGRPIALRHRKGQWTCTFGPFRAEGFEGGFIDAVADGSGGLWAVTDESMMWRLRGGAWTRQPLPVGDGQDVSVNDLVRGPDGVYALGSLWKDSLDRPALWRLDES</sequence>